<dbReference type="EMBL" id="FXAK01000007">
    <property type="protein sequence ID" value="SMF74149.1"/>
    <property type="molecule type" value="Genomic_DNA"/>
</dbReference>
<evidence type="ECO:0000313" key="3">
    <source>
        <dbReference type="Proteomes" id="UP000192936"/>
    </source>
</evidence>
<evidence type="ECO:0000313" key="2">
    <source>
        <dbReference type="EMBL" id="SMF74149.1"/>
    </source>
</evidence>
<evidence type="ECO:0000313" key="4">
    <source>
        <dbReference type="Proteomes" id="UP000509702"/>
    </source>
</evidence>
<name>A0A1X7GTS0_9PROT</name>
<dbReference type="Proteomes" id="UP000192936">
    <property type="component" value="Unassembled WGS sequence"/>
</dbReference>
<keyword evidence="4" id="KW-1185">Reference proteome</keyword>
<dbReference type="AlphaFoldDB" id="A0A1X7GTS0"/>
<protein>
    <submittedName>
        <fullName evidence="2">Uncharacterized protein</fullName>
    </submittedName>
</protein>
<organism evidence="2 3">
    <name type="scientific">Azospirillum oryzae</name>
    <dbReference type="NCBI Taxonomy" id="286727"/>
    <lineage>
        <taxon>Bacteria</taxon>
        <taxon>Pseudomonadati</taxon>
        <taxon>Pseudomonadota</taxon>
        <taxon>Alphaproteobacteria</taxon>
        <taxon>Rhodospirillales</taxon>
        <taxon>Azospirillaceae</taxon>
        <taxon>Azospirillum</taxon>
    </lineage>
</organism>
<evidence type="ECO:0000313" key="1">
    <source>
        <dbReference type="EMBL" id="QKS52291.1"/>
    </source>
</evidence>
<dbReference type="RefSeq" id="WP_085089261.1">
    <property type="nucleotide sequence ID" value="NZ_BSOV01000004.1"/>
</dbReference>
<dbReference type="KEGG" id="aoz:HUE56_18040"/>
<accession>A0A1X7GTS0</accession>
<gene>
    <name evidence="1" type="ORF">HUE56_18040</name>
    <name evidence="2" type="ORF">SAMN02982917_4344</name>
</gene>
<dbReference type="OrthoDB" id="290218at2"/>
<sequence length="80" mass="8982">MKRLDTCYTCRFWEGQGLRQRGPKGTCRRYPPVVTPRSPEGDFPITLSTDWCGEWKRVAVAAVGGDPSESGDTIYDDLVE</sequence>
<reference evidence="1 4" key="2">
    <citation type="submission" date="2020-06" db="EMBL/GenBank/DDBJ databases">
        <title>Complete genome of Azosprillum oryzae KACC14407.</title>
        <authorList>
            <person name="Kim M."/>
            <person name="Park Y.-J."/>
            <person name="Shin J.-H."/>
        </authorList>
    </citation>
    <scope>NUCLEOTIDE SEQUENCE [LARGE SCALE GENOMIC DNA]</scope>
    <source>
        <strain evidence="1 4">KACC 14407</strain>
    </source>
</reference>
<proteinExistence type="predicted"/>
<dbReference type="Proteomes" id="UP000509702">
    <property type="component" value="Chromosome"/>
</dbReference>
<dbReference type="EMBL" id="CP054619">
    <property type="protein sequence ID" value="QKS52291.1"/>
    <property type="molecule type" value="Genomic_DNA"/>
</dbReference>
<reference evidence="2 3" key="1">
    <citation type="submission" date="2017-04" db="EMBL/GenBank/DDBJ databases">
        <authorList>
            <person name="Afonso C.L."/>
            <person name="Miller P.J."/>
            <person name="Scott M.A."/>
            <person name="Spackman E."/>
            <person name="Goraichik I."/>
            <person name="Dimitrov K.M."/>
            <person name="Suarez D.L."/>
            <person name="Swayne D.E."/>
        </authorList>
    </citation>
    <scope>NUCLEOTIDE SEQUENCE [LARGE SCALE GENOMIC DNA]</scope>
    <source>
        <strain evidence="2 3">A2P</strain>
    </source>
</reference>